<keyword evidence="1" id="KW-0732">Signal</keyword>
<evidence type="ECO:0000256" key="1">
    <source>
        <dbReference type="SAM" id="SignalP"/>
    </source>
</evidence>
<reference evidence="2" key="2">
    <citation type="submission" date="2023-04" db="EMBL/GenBank/DDBJ databases">
        <title>Paracnuella aquatica gen. nov., sp. nov., a member of the family Chitinophagaceae isolated from a hot spring.</title>
        <authorList>
            <person name="Wang C."/>
        </authorList>
    </citation>
    <scope>NUCLEOTIDE SEQUENCE</scope>
    <source>
        <strain evidence="2">LB-8</strain>
    </source>
</reference>
<dbReference type="Gene3D" id="2.40.160.130">
    <property type="entry name" value="Capsule assembly protein Wzi"/>
    <property type="match status" value="1"/>
</dbReference>
<gene>
    <name evidence="2" type="ORF">OCK74_01105</name>
</gene>
<keyword evidence="3" id="KW-1185">Reference proteome</keyword>
<feature type="chain" id="PRO_5040927580" evidence="1">
    <location>
        <begin position="22"/>
        <end position="554"/>
    </location>
</feature>
<comment type="caution">
    <text evidence="2">The sequence shown here is derived from an EMBL/GenBank/DDBJ whole genome shotgun (WGS) entry which is preliminary data.</text>
</comment>
<proteinExistence type="predicted"/>
<dbReference type="EMBL" id="JAOTIF010000001">
    <property type="protein sequence ID" value="MCU7547685.1"/>
    <property type="molecule type" value="Genomic_DNA"/>
</dbReference>
<protein>
    <submittedName>
        <fullName evidence="2">Capsule assembly Wzi family protein</fullName>
    </submittedName>
</protein>
<reference evidence="2" key="1">
    <citation type="submission" date="2022-09" db="EMBL/GenBank/DDBJ databases">
        <authorList>
            <person name="Yuan C."/>
            <person name="Ke Z."/>
        </authorList>
    </citation>
    <scope>NUCLEOTIDE SEQUENCE</scope>
    <source>
        <strain evidence="2">LB-8</strain>
    </source>
</reference>
<dbReference type="AlphaFoldDB" id="A0A9X3B698"/>
<dbReference type="Proteomes" id="UP001155483">
    <property type="component" value="Unassembled WGS sequence"/>
</dbReference>
<dbReference type="InterPro" id="IPR038636">
    <property type="entry name" value="Wzi_sf"/>
</dbReference>
<evidence type="ECO:0000313" key="3">
    <source>
        <dbReference type="Proteomes" id="UP001155483"/>
    </source>
</evidence>
<feature type="signal peptide" evidence="1">
    <location>
        <begin position="1"/>
        <end position="21"/>
    </location>
</feature>
<name>A0A9X3B698_9BACT</name>
<evidence type="ECO:0000313" key="2">
    <source>
        <dbReference type="EMBL" id="MCU7547685.1"/>
    </source>
</evidence>
<dbReference type="RefSeq" id="WP_279295131.1">
    <property type="nucleotide sequence ID" value="NZ_JAOTIF010000001.1"/>
</dbReference>
<organism evidence="2 3">
    <name type="scientific">Paraflavisolibacter caeni</name>
    <dbReference type="NCBI Taxonomy" id="2982496"/>
    <lineage>
        <taxon>Bacteria</taxon>
        <taxon>Pseudomonadati</taxon>
        <taxon>Bacteroidota</taxon>
        <taxon>Chitinophagia</taxon>
        <taxon>Chitinophagales</taxon>
        <taxon>Chitinophagaceae</taxon>
        <taxon>Paraflavisolibacter</taxon>
    </lineage>
</organism>
<sequence length="554" mass="63856">MQFKQTLLRASILLAPFAAQSQTTYLPQDAKENIIIERLEIKNGTDSVLNFSKTKPYSRKHFISRIGRMDSTLSLSKVDQYNLYSAMASNLEWATGERTDYLSKKPIAKHFYVTPANFYEVNTKDFFLAVNPVFQYVVAKEKDNDEHLFLNTRGITLRGRIANKVGFAAYVTDNQERVPTYVNSFIKEHDAVPGEGYYKDFKETAYDYFDARGHFSFNAAKFIDITFGYDKNFIGNGYRSLFLGDFANSSLFLKLNTRVWKLNLQNLFMELNATEPRGADHLLGKKYAAMHHLDFAATKWLNVGLFEAIVFGRKDHFEFSYLNPVMFYRSIERQNGSIDNAFFGLDAKANIAHRFQLYGQLLLDEFSLSEVKNHEGWWGNKWAFQGGVKYIDALGIKNLDLQLESNRVRPFTYSHGDSVANYTHYNQPLAHPLGANFQEWIGIARYQPAPKWILQAKGIYYMQGRDTSNTNSFGSNIFLPNTPTYRKNVYGYEVGSGQRTQVGLASFLLSYELKQNLFLEGNALFRKESAITTKNTWVFSTGIRWNMHRREFDF</sequence>
<accession>A0A9X3B698</accession>